<dbReference type="AlphaFoldDB" id="V8QQI7"/>
<accession>V8QQI7</accession>
<dbReference type="PIRSF" id="PIRSF000137">
    <property type="entry name" value="Alcohol_oxidase"/>
    <property type="match status" value="1"/>
</dbReference>
<dbReference type="Gene3D" id="3.30.560.10">
    <property type="entry name" value="Glucose Oxidase, domain 3"/>
    <property type="match status" value="1"/>
</dbReference>
<evidence type="ECO:0000313" key="7">
    <source>
        <dbReference type="EMBL" id="ETF01598.1"/>
    </source>
</evidence>
<feature type="binding site" evidence="5">
    <location>
        <position position="84"/>
    </location>
    <ligand>
        <name>FAD</name>
        <dbReference type="ChEBI" id="CHEBI:57692"/>
    </ligand>
</feature>
<evidence type="ECO:0000313" key="8">
    <source>
        <dbReference type="Proteomes" id="UP000018733"/>
    </source>
</evidence>
<dbReference type="PATRIC" id="fig|1424334.3.peg.2487"/>
<dbReference type="GO" id="GO:0050660">
    <property type="term" value="F:flavin adenine dinucleotide binding"/>
    <property type="evidence" value="ECO:0007669"/>
    <property type="project" value="InterPro"/>
</dbReference>
<dbReference type="PANTHER" id="PTHR11552:SF147">
    <property type="entry name" value="CHOLINE DEHYDROGENASE, MITOCHONDRIAL"/>
    <property type="match status" value="1"/>
</dbReference>
<feature type="domain" description="Glucose-methanol-choline oxidoreductase N-terminal" evidence="6">
    <location>
        <begin position="254"/>
        <end position="268"/>
    </location>
</feature>
<dbReference type="InterPro" id="IPR036188">
    <property type="entry name" value="FAD/NAD-bd_sf"/>
</dbReference>
<gene>
    <name evidence="7" type="ORF">W822_12360</name>
</gene>
<evidence type="ECO:0000256" key="3">
    <source>
        <dbReference type="ARBA" id="ARBA00022630"/>
    </source>
</evidence>
<sequence>MDAYFDYIVIGAGSAGCVLANRLTESGKHSVLLLEAGPKDTSPWIHIPLGYGKAVYDERIARQFEATSKNTLGERVIIWPRGVVLGGSSSINGQIFIRGQPQDYDEWAEAGNTGWAWRDVLPYFIKSEHNTRGEGPLHGTGGPLWASHMTEHNPLMEAIFDAATEMGLPRNDDFNGASQEGAGYYQFFVKNGRRCSAAVAYLKPAMRRANLHVETEALAEKILFKDAQATGIQYRQHGRLKHAYAHKEVIVAAGALQSPHLLMLSGVGDEQQLRKHGIVPVHHLRGVGKNLQDHFNAKLVYRVSRPLTLNDSLSTLSGKIGLGMNYLLRRQGALAWPAATGGLFARALPDSLRPDIQCHFGLLSAEGKRYIPHKFSGATLQVCQLRPESRGEITLKSNNPAEPPLIDANYLSTDLDRRCMLEGLKLTRRLAQQKALQEYFTEEYQPGKDVMSDDDLLDYIRETSATIFHPAGTCKMGEDKEAVVNARLQVHGVAGLRIVDCSIMPTLVSGNTNAPVIMIAEKASEMIQADEGSSVFG</sequence>
<organism evidence="7 8">
    <name type="scientific">Advenella kashmirensis W13003</name>
    <dbReference type="NCBI Taxonomy" id="1424334"/>
    <lineage>
        <taxon>Bacteria</taxon>
        <taxon>Pseudomonadati</taxon>
        <taxon>Pseudomonadota</taxon>
        <taxon>Betaproteobacteria</taxon>
        <taxon>Burkholderiales</taxon>
        <taxon>Alcaligenaceae</taxon>
    </lineage>
</organism>
<dbReference type="SUPFAM" id="SSF51905">
    <property type="entry name" value="FAD/NAD(P)-binding domain"/>
    <property type="match status" value="1"/>
</dbReference>
<dbReference type="GO" id="GO:0016614">
    <property type="term" value="F:oxidoreductase activity, acting on CH-OH group of donors"/>
    <property type="evidence" value="ECO:0007669"/>
    <property type="project" value="InterPro"/>
</dbReference>
<dbReference type="RefSeq" id="WP_024005438.1">
    <property type="nucleotide sequence ID" value="NZ_KI650980.1"/>
</dbReference>
<keyword evidence="4 5" id="KW-0274">FAD</keyword>
<evidence type="ECO:0000259" key="6">
    <source>
        <dbReference type="PROSITE" id="PS00624"/>
    </source>
</evidence>
<reference evidence="7 8" key="1">
    <citation type="journal article" date="2014" name="Genome Announc.">
        <title>Draft Genome Sequence of Advenella kashmirensis Strain W13003, a Polycyclic Aromatic Hydrocarbon-Degrading Bacterium.</title>
        <authorList>
            <person name="Wang X."/>
            <person name="Jin D."/>
            <person name="Zhou L."/>
            <person name="Wu L."/>
            <person name="An W."/>
            <person name="Zhao L."/>
        </authorList>
    </citation>
    <scope>NUCLEOTIDE SEQUENCE [LARGE SCALE GENOMIC DNA]</scope>
    <source>
        <strain evidence="7 8">W13003</strain>
    </source>
</reference>
<keyword evidence="3" id="KW-0285">Flavoprotein</keyword>
<comment type="similarity">
    <text evidence="2">Belongs to the GMC oxidoreductase family.</text>
</comment>
<dbReference type="InterPro" id="IPR012132">
    <property type="entry name" value="GMC_OxRdtase"/>
</dbReference>
<dbReference type="Pfam" id="PF05199">
    <property type="entry name" value="GMC_oxred_C"/>
    <property type="match status" value="1"/>
</dbReference>
<comment type="caution">
    <text evidence="7">The sequence shown here is derived from an EMBL/GenBank/DDBJ whole genome shotgun (WGS) entry which is preliminary data.</text>
</comment>
<dbReference type="PROSITE" id="PS00624">
    <property type="entry name" value="GMC_OXRED_2"/>
    <property type="match status" value="1"/>
</dbReference>
<dbReference type="SUPFAM" id="SSF54373">
    <property type="entry name" value="FAD-linked reductases, C-terminal domain"/>
    <property type="match status" value="1"/>
</dbReference>
<dbReference type="InterPro" id="IPR000172">
    <property type="entry name" value="GMC_OxRdtase_N"/>
</dbReference>
<dbReference type="EMBL" id="AYXT01000010">
    <property type="protein sequence ID" value="ETF01598.1"/>
    <property type="molecule type" value="Genomic_DNA"/>
</dbReference>
<protein>
    <submittedName>
        <fullName evidence="7">Choline dehydrogenase</fullName>
    </submittedName>
</protein>
<dbReference type="Proteomes" id="UP000018733">
    <property type="component" value="Unassembled WGS sequence"/>
</dbReference>
<dbReference type="HOGENOM" id="CLU_002865_7_2_4"/>
<proteinExistence type="inferred from homology"/>
<keyword evidence="8" id="KW-1185">Reference proteome</keyword>
<evidence type="ECO:0000256" key="4">
    <source>
        <dbReference type="ARBA" id="ARBA00022827"/>
    </source>
</evidence>
<dbReference type="Gene3D" id="3.50.50.60">
    <property type="entry name" value="FAD/NAD(P)-binding domain"/>
    <property type="match status" value="1"/>
</dbReference>
<dbReference type="InterPro" id="IPR007867">
    <property type="entry name" value="GMC_OxRtase_C"/>
</dbReference>
<dbReference type="STRING" id="1424334.W822_12360"/>
<evidence type="ECO:0000256" key="5">
    <source>
        <dbReference type="PIRSR" id="PIRSR000137-2"/>
    </source>
</evidence>
<dbReference type="NCBIfam" id="NF002550">
    <property type="entry name" value="PRK02106.1"/>
    <property type="match status" value="1"/>
</dbReference>
<evidence type="ECO:0000256" key="2">
    <source>
        <dbReference type="ARBA" id="ARBA00010790"/>
    </source>
</evidence>
<evidence type="ECO:0000256" key="1">
    <source>
        <dbReference type="ARBA" id="ARBA00001974"/>
    </source>
</evidence>
<dbReference type="OrthoDB" id="9785276at2"/>
<name>V8QQI7_9BURK</name>
<dbReference type="PANTHER" id="PTHR11552">
    <property type="entry name" value="GLUCOSE-METHANOL-CHOLINE GMC OXIDOREDUCTASE"/>
    <property type="match status" value="1"/>
</dbReference>
<dbReference type="Pfam" id="PF00732">
    <property type="entry name" value="GMC_oxred_N"/>
    <property type="match status" value="1"/>
</dbReference>
<dbReference type="eggNOG" id="COG2303">
    <property type="taxonomic scope" value="Bacteria"/>
</dbReference>
<comment type="cofactor">
    <cofactor evidence="1 5">
        <name>FAD</name>
        <dbReference type="ChEBI" id="CHEBI:57692"/>
    </cofactor>
</comment>